<dbReference type="EMBL" id="KN833940">
    <property type="protein sequence ID" value="KIK14387.1"/>
    <property type="molecule type" value="Genomic_DNA"/>
</dbReference>
<organism evidence="1 2">
    <name type="scientific">Pisolithus microcarpus 441</name>
    <dbReference type="NCBI Taxonomy" id="765257"/>
    <lineage>
        <taxon>Eukaryota</taxon>
        <taxon>Fungi</taxon>
        <taxon>Dikarya</taxon>
        <taxon>Basidiomycota</taxon>
        <taxon>Agaricomycotina</taxon>
        <taxon>Agaricomycetes</taxon>
        <taxon>Agaricomycetidae</taxon>
        <taxon>Boletales</taxon>
        <taxon>Sclerodermatineae</taxon>
        <taxon>Pisolithaceae</taxon>
        <taxon>Pisolithus</taxon>
    </lineage>
</organism>
<reference evidence="2" key="2">
    <citation type="submission" date="2015-01" db="EMBL/GenBank/DDBJ databases">
        <title>Evolutionary Origins and Diversification of the Mycorrhizal Mutualists.</title>
        <authorList>
            <consortium name="DOE Joint Genome Institute"/>
            <consortium name="Mycorrhizal Genomics Consortium"/>
            <person name="Kohler A."/>
            <person name="Kuo A."/>
            <person name="Nagy L.G."/>
            <person name="Floudas D."/>
            <person name="Copeland A."/>
            <person name="Barry K.W."/>
            <person name="Cichocki N."/>
            <person name="Veneault-Fourrey C."/>
            <person name="LaButti K."/>
            <person name="Lindquist E.A."/>
            <person name="Lipzen A."/>
            <person name="Lundell T."/>
            <person name="Morin E."/>
            <person name="Murat C."/>
            <person name="Riley R."/>
            <person name="Ohm R."/>
            <person name="Sun H."/>
            <person name="Tunlid A."/>
            <person name="Henrissat B."/>
            <person name="Grigoriev I.V."/>
            <person name="Hibbett D.S."/>
            <person name="Martin F."/>
        </authorList>
    </citation>
    <scope>NUCLEOTIDE SEQUENCE [LARGE SCALE GENOMIC DNA]</scope>
    <source>
        <strain evidence="2">441</strain>
    </source>
</reference>
<name>A0A0C9YW48_9AGAM</name>
<sequence length="231" mass="25969">MALEFFMTRCHAGDDEIIGHFKVHIYNLVSLQAVDEVLKTPKTDGINDKVEVVSDTRDRSTWDGSEEREDHTQVKLRLHSLFEEHGQTWGSGKLFPWKQMLCHLASSELILVNWPKGVMFPGEECASHTMPKGISDLMQVECSKLLAALNDTEDTQLHIQSIPWHKGAYMYHMIHNKATNTEKAALISSEEPAIIGAAPPHDSNKTQGKHMFCNLKTDQLGPKHMVNKAAT</sequence>
<reference evidence="1 2" key="1">
    <citation type="submission" date="2014-04" db="EMBL/GenBank/DDBJ databases">
        <authorList>
            <consortium name="DOE Joint Genome Institute"/>
            <person name="Kuo A."/>
            <person name="Kohler A."/>
            <person name="Costa M.D."/>
            <person name="Nagy L.G."/>
            <person name="Floudas D."/>
            <person name="Copeland A."/>
            <person name="Barry K.W."/>
            <person name="Cichocki N."/>
            <person name="Veneault-Fourrey C."/>
            <person name="LaButti K."/>
            <person name="Lindquist E.A."/>
            <person name="Lipzen A."/>
            <person name="Lundell T."/>
            <person name="Morin E."/>
            <person name="Murat C."/>
            <person name="Sun H."/>
            <person name="Tunlid A."/>
            <person name="Henrissat B."/>
            <person name="Grigoriev I.V."/>
            <person name="Hibbett D.S."/>
            <person name="Martin F."/>
            <person name="Nordberg H.P."/>
            <person name="Cantor M.N."/>
            <person name="Hua S.X."/>
        </authorList>
    </citation>
    <scope>NUCLEOTIDE SEQUENCE [LARGE SCALE GENOMIC DNA]</scope>
    <source>
        <strain evidence="1 2">441</strain>
    </source>
</reference>
<proteinExistence type="predicted"/>
<keyword evidence="2" id="KW-1185">Reference proteome</keyword>
<dbReference type="AlphaFoldDB" id="A0A0C9YW48"/>
<evidence type="ECO:0000313" key="2">
    <source>
        <dbReference type="Proteomes" id="UP000054018"/>
    </source>
</evidence>
<accession>A0A0C9YW48</accession>
<evidence type="ECO:0000313" key="1">
    <source>
        <dbReference type="EMBL" id="KIK14387.1"/>
    </source>
</evidence>
<protein>
    <submittedName>
        <fullName evidence="1">Uncharacterized protein</fullName>
    </submittedName>
</protein>
<gene>
    <name evidence="1" type="ORF">PISMIDRAFT_17303</name>
</gene>
<dbReference type="OrthoDB" id="2656146at2759"/>
<dbReference type="HOGENOM" id="CLU_059987_0_0_1"/>
<dbReference type="Proteomes" id="UP000054018">
    <property type="component" value="Unassembled WGS sequence"/>
</dbReference>